<evidence type="ECO:0000313" key="2">
    <source>
        <dbReference type="Proteomes" id="UP000049855"/>
    </source>
</evidence>
<dbReference type="EC" id="2.7.7.7" evidence="1"/>
<dbReference type="EMBL" id="CTRP01000011">
    <property type="protein sequence ID" value="CQR72808.1"/>
    <property type="molecule type" value="Genomic_DNA"/>
</dbReference>
<sequence length="332" mass="35648">MTMNWNEVIGHQDAVTIVKAMLSTGKMPHALLFTGSAGIGKSLLAKLVAAGILCSSDREKPCGHCHSCVLFGRSEHPDFIQVAPDGATIKIDQIRLLKNVAALTPAVGSGRVCLIEDAELMTVQAANSLLKLLEEPPPGLVFILIAGTSKPLLSTILSRCRKVSFYPLPASVLEQALVHKGYEPAAAAIAARLSGGRMGKALTLLAPDALVPRDMALQLLASIGQEGMTAIWEQTTKLAGLDTKDMVTVLGFFLYLLRDLLMLAGQYGEQLLYNIDLVQELAGLVSAWPECRSMVAITAVKNTIRAIESNANTRLALEELLINLKDWPEKGE</sequence>
<dbReference type="InterPro" id="IPR050238">
    <property type="entry name" value="DNA_Rep/Repair_Clamp_Loader"/>
</dbReference>
<evidence type="ECO:0000313" key="1">
    <source>
        <dbReference type="EMBL" id="CQR72808.1"/>
    </source>
</evidence>
<dbReference type="GO" id="GO:0008408">
    <property type="term" value="F:3'-5' exonuclease activity"/>
    <property type="evidence" value="ECO:0007669"/>
    <property type="project" value="InterPro"/>
</dbReference>
<organism evidence="1 2">
    <name type="scientific">Sporomusa ovata</name>
    <dbReference type="NCBI Taxonomy" id="2378"/>
    <lineage>
        <taxon>Bacteria</taxon>
        <taxon>Bacillati</taxon>
        <taxon>Bacillota</taxon>
        <taxon>Negativicutes</taxon>
        <taxon>Selenomonadales</taxon>
        <taxon>Sporomusaceae</taxon>
        <taxon>Sporomusa</taxon>
    </lineage>
</organism>
<dbReference type="AlphaFoldDB" id="A0A0U1KZG5"/>
<dbReference type="RefSeq" id="WP_021168495.1">
    <property type="nucleotide sequence ID" value="NZ_CTRP01000011.1"/>
</dbReference>
<keyword evidence="1" id="KW-0548">Nucleotidyltransferase</keyword>
<dbReference type="PANTHER" id="PTHR11669">
    <property type="entry name" value="REPLICATION FACTOR C / DNA POLYMERASE III GAMMA-TAU SUBUNIT"/>
    <property type="match status" value="1"/>
</dbReference>
<protein>
    <submittedName>
        <fullName evidence="1">DNA polymerase III delta prime subunit</fullName>
        <ecNumber evidence="1">2.7.7.7</ecNumber>
    </submittedName>
</protein>
<gene>
    <name evidence="1" type="ORF">SpAn4DRAFT_3268</name>
</gene>
<dbReference type="InterPro" id="IPR004622">
    <property type="entry name" value="DNA_pol_HolB"/>
</dbReference>
<dbReference type="GO" id="GO:0006261">
    <property type="term" value="P:DNA-templated DNA replication"/>
    <property type="evidence" value="ECO:0007669"/>
    <property type="project" value="TreeGrafter"/>
</dbReference>
<dbReference type="InterPro" id="IPR027417">
    <property type="entry name" value="P-loop_NTPase"/>
</dbReference>
<dbReference type="SUPFAM" id="SSF52540">
    <property type="entry name" value="P-loop containing nucleoside triphosphate hydrolases"/>
    <property type="match status" value="1"/>
</dbReference>
<dbReference type="PANTHER" id="PTHR11669:SF8">
    <property type="entry name" value="DNA POLYMERASE III SUBUNIT DELTA"/>
    <property type="match status" value="1"/>
</dbReference>
<accession>A0A0U1KZG5</accession>
<name>A0A0U1KZG5_9FIRM</name>
<keyword evidence="1" id="KW-0808">Transferase</keyword>
<dbReference type="Gene3D" id="3.40.50.300">
    <property type="entry name" value="P-loop containing nucleotide triphosphate hydrolases"/>
    <property type="match status" value="1"/>
</dbReference>
<dbReference type="NCBIfam" id="TIGR00678">
    <property type="entry name" value="holB"/>
    <property type="match status" value="1"/>
</dbReference>
<reference evidence="2" key="1">
    <citation type="submission" date="2015-03" db="EMBL/GenBank/DDBJ databases">
        <authorList>
            <person name="Nijsse Bart"/>
        </authorList>
    </citation>
    <scope>NUCLEOTIDE SEQUENCE [LARGE SCALE GENOMIC DNA]</scope>
</reference>
<proteinExistence type="predicted"/>
<dbReference type="Pfam" id="PF13177">
    <property type="entry name" value="DNA_pol3_delta2"/>
    <property type="match status" value="1"/>
</dbReference>
<dbReference type="GO" id="GO:0003887">
    <property type="term" value="F:DNA-directed DNA polymerase activity"/>
    <property type="evidence" value="ECO:0007669"/>
    <property type="project" value="UniProtKB-EC"/>
</dbReference>
<keyword evidence="2" id="KW-1185">Reference proteome</keyword>
<dbReference type="Proteomes" id="UP000049855">
    <property type="component" value="Unassembled WGS sequence"/>
</dbReference>